<sequence length="346" mass="38433">MATENHNLRLLCLDGGGIRGLSTLLIIQRIMFVLDSKVDPAIERPLRPCHFFDLMAGTSTGGLICIMLGTMRMTIDECITAYLELAPKIFPEEGILYGSKAGKLFKSFRGAARFDAMALEEEVKNMVANALKKDKDVAFDQVEALGGCRVYVVVCATNKDVNKPVRLRSYRSSWEPSTNCTIWQVARATSAAPLYFDPIIFGTPPMSYVDGGLHYNNPIRVALDETKAIWKGTPTCRVGCIVSVGTGVPPLTAVGERGLEILESLKSLVTDTEDTARDFENELEHMDAAEQPAYFRFNVQNMQKIGLEEWKEFNMLTGATNSYLYSQRKDIDRCASILLNFSSMSH</sequence>
<proteinExistence type="predicted"/>
<feature type="short sequence motif" description="DGA/G" evidence="4">
    <location>
        <begin position="210"/>
        <end position="212"/>
    </location>
</feature>
<dbReference type="CDD" id="cd07216">
    <property type="entry name" value="Pat17_PNPLA8_PNPLA9_like3"/>
    <property type="match status" value="1"/>
</dbReference>
<dbReference type="Gene3D" id="3.40.1090.10">
    <property type="entry name" value="Cytosolic phospholipase A2 catalytic domain"/>
    <property type="match status" value="1"/>
</dbReference>
<dbReference type="GO" id="GO:0019369">
    <property type="term" value="P:arachidonate metabolic process"/>
    <property type="evidence" value="ECO:0007669"/>
    <property type="project" value="TreeGrafter"/>
</dbReference>
<accession>A0A9P4JZM9</accession>
<evidence type="ECO:0000256" key="4">
    <source>
        <dbReference type="PROSITE-ProRule" id="PRU01161"/>
    </source>
</evidence>
<keyword evidence="2 4" id="KW-0442">Lipid degradation</keyword>
<evidence type="ECO:0000256" key="3">
    <source>
        <dbReference type="ARBA" id="ARBA00023098"/>
    </source>
</evidence>
<dbReference type="PROSITE" id="PS51635">
    <property type="entry name" value="PNPLA"/>
    <property type="match status" value="1"/>
</dbReference>
<feature type="short sequence motif" description="GXSXG" evidence="4">
    <location>
        <begin position="57"/>
        <end position="61"/>
    </location>
</feature>
<dbReference type="AlphaFoldDB" id="A0A9P4JZM9"/>
<dbReference type="PANTHER" id="PTHR24185:SF1">
    <property type="entry name" value="CALCIUM-INDEPENDENT PHOSPHOLIPASE A2-GAMMA"/>
    <property type="match status" value="1"/>
</dbReference>
<dbReference type="GO" id="GO:0016042">
    <property type="term" value="P:lipid catabolic process"/>
    <property type="evidence" value="ECO:0007669"/>
    <property type="project" value="UniProtKB-UniRule"/>
</dbReference>
<comment type="caution">
    <text evidence="7">The sequence shown here is derived from an EMBL/GenBank/DDBJ whole genome shotgun (WGS) entry which is preliminary data.</text>
</comment>
<evidence type="ECO:0000313" key="7">
    <source>
        <dbReference type="EMBL" id="KAF2259411.1"/>
    </source>
</evidence>
<dbReference type="GO" id="GO:0016020">
    <property type="term" value="C:membrane"/>
    <property type="evidence" value="ECO:0007669"/>
    <property type="project" value="TreeGrafter"/>
</dbReference>
<dbReference type="Proteomes" id="UP000800093">
    <property type="component" value="Unassembled WGS sequence"/>
</dbReference>
<evidence type="ECO:0000256" key="2">
    <source>
        <dbReference type="ARBA" id="ARBA00022963"/>
    </source>
</evidence>
<reference evidence="8" key="1">
    <citation type="journal article" date="2020" name="Stud. Mycol.">
        <title>101 Dothideomycetes genomes: A test case for predicting lifestyles and emergence of pathogens.</title>
        <authorList>
            <person name="Haridas S."/>
            <person name="Albert R."/>
            <person name="Binder M."/>
            <person name="Bloem J."/>
            <person name="LaButti K."/>
            <person name="Salamov A."/>
            <person name="Andreopoulos B."/>
            <person name="Baker S."/>
            <person name="Barry K."/>
            <person name="Bills G."/>
            <person name="Bluhm B."/>
            <person name="Cannon C."/>
            <person name="Castanera R."/>
            <person name="Culley D."/>
            <person name="Daum C."/>
            <person name="Ezra D."/>
            <person name="Gonzalez J."/>
            <person name="Henrissat B."/>
            <person name="Kuo A."/>
            <person name="Liang C."/>
            <person name="Lipzen A."/>
            <person name="Lutzoni F."/>
            <person name="Magnuson J."/>
            <person name="Mondo S."/>
            <person name="Nolan M."/>
            <person name="Ohm R."/>
            <person name="Pangilinan J."/>
            <person name="Park H.-J."/>
            <person name="Ramirez L."/>
            <person name="Alfaro M."/>
            <person name="Sun H."/>
            <person name="Tritt A."/>
            <person name="Yoshinaga Y."/>
            <person name="Zwiers L.-H."/>
            <person name="Turgeon B."/>
            <person name="Goodwin S."/>
            <person name="Spatafora J."/>
            <person name="Crous P."/>
            <person name="Grigoriev I."/>
        </authorList>
    </citation>
    <scope>NUCLEOTIDE SEQUENCE [LARGE SCALE GENOMIC DNA]</scope>
    <source>
        <strain evidence="8">CBS 304.66</strain>
    </source>
</reference>
<dbReference type="PANTHER" id="PTHR24185">
    <property type="entry name" value="CALCIUM-INDEPENDENT PHOSPHOLIPASE A2-GAMMA"/>
    <property type="match status" value="1"/>
</dbReference>
<dbReference type="GO" id="GO:0047499">
    <property type="term" value="F:calcium-independent phospholipase A2 activity"/>
    <property type="evidence" value="ECO:0007669"/>
    <property type="project" value="TreeGrafter"/>
</dbReference>
<evidence type="ECO:0000256" key="1">
    <source>
        <dbReference type="ARBA" id="ARBA00022801"/>
    </source>
</evidence>
<feature type="short sequence motif" description="GXGXXG" evidence="4">
    <location>
        <begin position="15"/>
        <end position="20"/>
    </location>
</feature>
<dbReference type="EMBL" id="ML986710">
    <property type="protein sequence ID" value="KAF2259411.1"/>
    <property type="molecule type" value="Genomic_DNA"/>
</dbReference>
<evidence type="ECO:0000313" key="8">
    <source>
        <dbReference type="Proteomes" id="UP000800093"/>
    </source>
</evidence>
<feature type="active site" description="Nucleophile" evidence="4">
    <location>
        <position position="59"/>
    </location>
</feature>
<dbReference type="SUPFAM" id="SSF52151">
    <property type="entry name" value="FabD/lysophospholipase-like"/>
    <property type="match status" value="1"/>
</dbReference>
<gene>
    <name evidence="7" type="ORF">CC78DRAFT_524889</name>
</gene>
<dbReference type="InterPro" id="IPR002641">
    <property type="entry name" value="PNPLA_dom"/>
</dbReference>
<evidence type="ECO:0000256" key="5">
    <source>
        <dbReference type="SAM" id="Coils"/>
    </source>
</evidence>
<dbReference type="OrthoDB" id="6612291at2759"/>
<name>A0A9P4JZM9_9PLEO</name>
<dbReference type="InterPro" id="IPR016035">
    <property type="entry name" value="Acyl_Trfase/lysoPLipase"/>
</dbReference>
<dbReference type="GO" id="GO:0046486">
    <property type="term" value="P:glycerolipid metabolic process"/>
    <property type="evidence" value="ECO:0007669"/>
    <property type="project" value="UniProtKB-ARBA"/>
</dbReference>
<dbReference type="Pfam" id="PF01734">
    <property type="entry name" value="Patatin"/>
    <property type="match status" value="1"/>
</dbReference>
<evidence type="ECO:0000259" key="6">
    <source>
        <dbReference type="PROSITE" id="PS51635"/>
    </source>
</evidence>
<feature type="domain" description="PNPLA" evidence="6">
    <location>
        <begin position="11"/>
        <end position="223"/>
    </location>
</feature>
<keyword evidence="1 4" id="KW-0378">Hydrolase</keyword>
<feature type="active site" description="Proton acceptor" evidence="4">
    <location>
        <position position="210"/>
    </location>
</feature>
<keyword evidence="5" id="KW-0175">Coiled coil</keyword>
<keyword evidence="3 4" id="KW-0443">Lipid metabolism</keyword>
<keyword evidence="8" id="KW-1185">Reference proteome</keyword>
<organism evidence="7 8">
    <name type="scientific">Lojkania enalia</name>
    <dbReference type="NCBI Taxonomy" id="147567"/>
    <lineage>
        <taxon>Eukaryota</taxon>
        <taxon>Fungi</taxon>
        <taxon>Dikarya</taxon>
        <taxon>Ascomycota</taxon>
        <taxon>Pezizomycotina</taxon>
        <taxon>Dothideomycetes</taxon>
        <taxon>Pleosporomycetidae</taxon>
        <taxon>Pleosporales</taxon>
        <taxon>Pleosporales incertae sedis</taxon>
        <taxon>Lojkania</taxon>
    </lineage>
</organism>
<protein>
    <submittedName>
        <fullName evidence="7">FabD/lysophospholipase-like protein</fullName>
    </submittedName>
</protein>
<feature type="coiled-coil region" evidence="5">
    <location>
        <begin position="262"/>
        <end position="289"/>
    </location>
</feature>